<name>A0AAU8JN94_9CYAN</name>
<dbReference type="EMBL" id="CP159837">
    <property type="protein sequence ID" value="XCM40254.1"/>
    <property type="molecule type" value="Genomic_DNA"/>
</dbReference>
<keyword evidence="5" id="KW-0119">Carbohydrate metabolism</keyword>
<evidence type="ECO:0000313" key="6">
    <source>
        <dbReference type="EMBL" id="XCM40254.1"/>
    </source>
</evidence>
<comment type="pathway">
    <text evidence="1">Carbohydrate acid metabolism.</text>
</comment>
<comment type="subunit">
    <text evidence="3">Homotrimer.</text>
</comment>
<keyword evidence="4 6" id="KW-0456">Lyase</keyword>
<gene>
    <name evidence="6" type="ORF">ABWT76_005152</name>
</gene>
<evidence type="ECO:0000256" key="5">
    <source>
        <dbReference type="ARBA" id="ARBA00023277"/>
    </source>
</evidence>
<dbReference type="PANTHER" id="PTHR30246">
    <property type="entry name" value="2-KETO-3-DEOXY-6-PHOSPHOGLUCONATE ALDOLASE"/>
    <property type="match status" value="1"/>
</dbReference>
<organism evidence="6">
    <name type="scientific">Planktothricoides raciborskii GIHE-MW2</name>
    <dbReference type="NCBI Taxonomy" id="2792601"/>
    <lineage>
        <taxon>Bacteria</taxon>
        <taxon>Bacillati</taxon>
        <taxon>Cyanobacteriota</taxon>
        <taxon>Cyanophyceae</taxon>
        <taxon>Oscillatoriophycideae</taxon>
        <taxon>Oscillatoriales</taxon>
        <taxon>Oscillatoriaceae</taxon>
        <taxon>Planktothricoides</taxon>
    </lineage>
</organism>
<dbReference type="Pfam" id="PF01081">
    <property type="entry name" value="Aldolase"/>
    <property type="match status" value="1"/>
</dbReference>
<evidence type="ECO:0000256" key="1">
    <source>
        <dbReference type="ARBA" id="ARBA00004761"/>
    </source>
</evidence>
<proteinExistence type="inferred from homology"/>
<protein>
    <submittedName>
        <fullName evidence="6">Bifunctional 4-hydroxy-2-oxoglutarate aldolase/2-dehydro-3-deoxy-phosphogluconate aldolase</fullName>
        <ecNumber evidence="6">4.1.2.14</ecNumber>
        <ecNumber evidence="6">4.1.3.16</ecNumber>
    </submittedName>
</protein>
<accession>A0AAU8JN94</accession>
<dbReference type="InterPro" id="IPR000887">
    <property type="entry name" value="Aldlse_KDPG_KHG"/>
</dbReference>
<comment type="similarity">
    <text evidence="2">Belongs to the KHG/KDPG aldolase family.</text>
</comment>
<reference evidence="6" key="1">
    <citation type="submission" date="2024-07" db="EMBL/GenBank/DDBJ databases">
        <authorList>
            <person name="Kim Y.J."/>
            <person name="Jeong J.Y."/>
        </authorList>
    </citation>
    <scope>NUCLEOTIDE SEQUENCE</scope>
    <source>
        <strain evidence="6">GIHE-MW2</strain>
    </source>
</reference>
<dbReference type="NCBIfam" id="TIGR01182">
    <property type="entry name" value="eda"/>
    <property type="match status" value="1"/>
</dbReference>
<dbReference type="GO" id="GO:0008675">
    <property type="term" value="F:2-dehydro-3-deoxy-phosphogluconate aldolase activity"/>
    <property type="evidence" value="ECO:0007669"/>
    <property type="project" value="UniProtKB-EC"/>
</dbReference>
<dbReference type="EC" id="4.1.3.16" evidence="6"/>
<evidence type="ECO:0000256" key="4">
    <source>
        <dbReference type="ARBA" id="ARBA00023239"/>
    </source>
</evidence>
<dbReference type="PANTHER" id="PTHR30246:SF1">
    <property type="entry name" value="2-DEHYDRO-3-DEOXY-6-PHOSPHOGALACTONATE ALDOLASE-RELATED"/>
    <property type="match status" value="1"/>
</dbReference>
<dbReference type="EC" id="4.1.2.14" evidence="6"/>
<evidence type="ECO:0000256" key="2">
    <source>
        <dbReference type="ARBA" id="ARBA00006906"/>
    </source>
</evidence>
<dbReference type="InterPro" id="IPR013785">
    <property type="entry name" value="Aldolase_TIM"/>
</dbReference>
<dbReference type="GO" id="GO:0008700">
    <property type="term" value="F:(R,S)-4-hydroxy-2-oxoglutarate aldolase activity"/>
    <property type="evidence" value="ECO:0007669"/>
    <property type="project" value="UniProtKB-EC"/>
</dbReference>
<dbReference type="SUPFAM" id="SSF51569">
    <property type="entry name" value="Aldolase"/>
    <property type="match status" value="1"/>
</dbReference>
<sequence>MISENWLNKLRQHRAIAVIRAATLELGRHQAQAVAEGGLRIIEITWNTDGAAELIQQLRGELPHCMIGTGTILDQTALFEAIAAGAEFAFSPHINVPLIQAAVAAGIPIIPGALTPTEIVTAWQAGATCVKIFPCQAVGYAAYIKGLQGPLGQIPMIPTGGVTIDNAREFIQAGAIAVGLAGDLFPSSLIAAKDWSAIGQRSQTLVASLRSVSNSSSNEIR</sequence>
<dbReference type="Gene3D" id="3.20.20.70">
    <property type="entry name" value="Aldolase class I"/>
    <property type="match status" value="1"/>
</dbReference>
<dbReference type="NCBIfam" id="NF005673">
    <property type="entry name" value="PRK07455.1"/>
    <property type="match status" value="1"/>
</dbReference>
<dbReference type="AlphaFoldDB" id="A0AAU8JN94"/>
<evidence type="ECO:0000256" key="3">
    <source>
        <dbReference type="ARBA" id="ARBA00011233"/>
    </source>
</evidence>
<dbReference type="RefSeq" id="WP_354636442.1">
    <property type="nucleotide sequence ID" value="NZ_CP159837.1"/>
</dbReference>
<dbReference type="CDD" id="cd00452">
    <property type="entry name" value="KDPG_aldolase"/>
    <property type="match status" value="1"/>
</dbReference>